<keyword evidence="4" id="KW-0411">Iron-sulfur</keyword>
<evidence type="ECO:0000256" key="1">
    <source>
        <dbReference type="ARBA" id="ARBA00022714"/>
    </source>
</evidence>
<comment type="caution">
    <text evidence="6">The sequence shown here is derived from an EMBL/GenBank/DDBJ whole genome shotgun (WGS) entry which is preliminary data.</text>
</comment>
<dbReference type="CDD" id="cd03467">
    <property type="entry name" value="Rieske"/>
    <property type="match status" value="1"/>
</dbReference>
<keyword evidence="3" id="KW-0408">Iron</keyword>
<dbReference type="OrthoDB" id="9794779at2"/>
<evidence type="ECO:0000256" key="4">
    <source>
        <dbReference type="ARBA" id="ARBA00023014"/>
    </source>
</evidence>
<dbReference type="RefSeq" id="WP_094291571.1">
    <property type="nucleotide sequence ID" value="NZ_NOIG01000013.1"/>
</dbReference>
<dbReference type="PROSITE" id="PS51296">
    <property type="entry name" value="RIESKE"/>
    <property type="match status" value="1"/>
</dbReference>
<dbReference type="GO" id="GO:0046872">
    <property type="term" value="F:metal ion binding"/>
    <property type="evidence" value="ECO:0007669"/>
    <property type="project" value="UniProtKB-KW"/>
</dbReference>
<dbReference type="InterPro" id="IPR036922">
    <property type="entry name" value="Rieske_2Fe-2S_sf"/>
</dbReference>
<dbReference type="PANTHER" id="PTHR40261:SF1">
    <property type="entry name" value="RIESKE DOMAIN-CONTAINING PROTEIN"/>
    <property type="match status" value="1"/>
</dbReference>
<dbReference type="GO" id="GO:0051537">
    <property type="term" value="F:2 iron, 2 sulfur cluster binding"/>
    <property type="evidence" value="ECO:0007669"/>
    <property type="project" value="UniProtKB-KW"/>
</dbReference>
<dbReference type="InterPro" id="IPR017941">
    <property type="entry name" value="Rieske_2Fe-2S"/>
</dbReference>
<evidence type="ECO:0000313" key="7">
    <source>
        <dbReference type="Proteomes" id="UP000215441"/>
    </source>
</evidence>
<evidence type="ECO:0000259" key="5">
    <source>
        <dbReference type="PROSITE" id="PS51296"/>
    </source>
</evidence>
<dbReference type="Proteomes" id="UP000215441">
    <property type="component" value="Unassembled WGS sequence"/>
</dbReference>
<evidence type="ECO:0000256" key="2">
    <source>
        <dbReference type="ARBA" id="ARBA00022723"/>
    </source>
</evidence>
<reference evidence="6 7" key="1">
    <citation type="submission" date="2017-07" db="EMBL/GenBank/DDBJ databases">
        <title>Acidovorax KNDSW TSA 6 genome sequence and assembly.</title>
        <authorList>
            <person name="Mayilraj S."/>
        </authorList>
    </citation>
    <scope>NUCLEOTIDE SEQUENCE [LARGE SCALE GENOMIC DNA]</scope>
    <source>
        <strain evidence="6 7">KNDSW-TSA6</strain>
    </source>
</reference>
<keyword evidence="7" id="KW-1185">Reference proteome</keyword>
<keyword evidence="1" id="KW-0001">2Fe-2S</keyword>
<dbReference type="SUPFAM" id="SSF50022">
    <property type="entry name" value="ISP domain"/>
    <property type="match status" value="1"/>
</dbReference>
<name>A0A235EGH6_9BURK</name>
<feature type="domain" description="Rieske" evidence="5">
    <location>
        <begin position="1"/>
        <end position="106"/>
    </location>
</feature>
<proteinExistence type="predicted"/>
<dbReference type="Pfam" id="PF00355">
    <property type="entry name" value="Rieske"/>
    <property type="match status" value="1"/>
</dbReference>
<gene>
    <name evidence="6" type="ORF">CBY09_21265</name>
</gene>
<dbReference type="AlphaFoldDB" id="A0A235EGH6"/>
<keyword evidence="2" id="KW-0479">Metal-binding</keyword>
<dbReference type="EMBL" id="NOIG01000013">
    <property type="protein sequence ID" value="OYD48079.1"/>
    <property type="molecule type" value="Genomic_DNA"/>
</dbReference>
<sequence>MKLCHWNDLPDGESRGFDPAGRGQDTVLIVRQGERLYAYADLCPHLDTPMAWRKDKYLNAAGDRIVCAAHGALFDITNGLCTLGPCLGDALVPVPLTVQANGEIHIAPTNHKETNP</sequence>
<evidence type="ECO:0000256" key="3">
    <source>
        <dbReference type="ARBA" id="ARBA00023004"/>
    </source>
</evidence>
<dbReference type="Gene3D" id="2.102.10.10">
    <property type="entry name" value="Rieske [2Fe-2S] iron-sulphur domain"/>
    <property type="match status" value="1"/>
</dbReference>
<organism evidence="6 7">
    <name type="scientific">Acidovorax kalamii</name>
    <dbReference type="NCBI Taxonomy" id="2004485"/>
    <lineage>
        <taxon>Bacteria</taxon>
        <taxon>Pseudomonadati</taxon>
        <taxon>Pseudomonadota</taxon>
        <taxon>Betaproteobacteria</taxon>
        <taxon>Burkholderiales</taxon>
        <taxon>Comamonadaceae</taxon>
        <taxon>Acidovorax</taxon>
    </lineage>
</organism>
<evidence type="ECO:0000313" key="6">
    <source>
        <dbReference type="EMBL" id="OYD48079.1"/>
    </source>
</evidence>
<accession>A0A235EGH6</accession>
<dbReference type="PANTHER" id="PTHR40261">
    <property type="match status" value="1"/>
</dbReference>
<protein>
    <submittedName>
        <fullName evidence="6">(2Fe-2S)-binding protein</fullName>
    </submittedName>
</protein>